<accession>A0A0U5L751</accession>
<evidence type="ECO:0000313" key="2">
    <source>
        <dbReference type="EMBL" id="CUU25176.1"/>
    </source>
</evidence>
<feature type="chain" id="PRO_5006861107" evidence="1">
    <location>
        <begin position="22"/>
        <end position="63"/>
    </location>
</feature>
<keyword evidence="1" id="KW-0732">Signal</keyword>
<evidence type="ECO:0000256" key="1">
    <source>
        <dbReference type="SAM" id="SignalP"/>
    </source>
</evidence>
<dbReference type="PATRIC" id="fig|1619313.3.peg.3056"/>
<proteinExistence type="predicted"/>
<sequence>MRSLLFTVLFAASLAGQTACAQSTSPLNEKNNMLHNTRCHEGEILGDANLSEHLDEGASCALQ</sequence>
<gene>
    <name evidence="2" type="ORF">EM595_2945</name>
</gene>
<dbReference type="EMBL" id="LN907827">
    <property type="protein sequence ID" value="CUU25176.1"/>
    <property type="molecule type" value="Genomic_DNA"/>
</dbReference>
<dbReference type="KEGG" id="ege:EM595_2945"/>
<name>A0A0U5L751_9GAMM</name>
<evidence type="ECO:0000313" key="3">
    <source>
        <dbReference type="Proteomes" id="UP000059419"/>
    </source>
</evidence>
<protein>
    <submittedName>
        <fullName evidence="2">Putative secreted protein</fullName>
    </submittedName>
</protein>
<reference evidence="3" key="1">
    <citation type="submission" date="2015-11" db="EMBL/GenBank/DDBJ databases">
        <authorList>
            <person name="Blom J."/>
        </authorList>
    </citation>
    <scope>NUCLEOTIDE SEQUENCE [LARGE SCALE GENOMIC DNA]</scope>
</reference>
<organism evidence="2 3">
    <name type="scientific">Duffyella gerundensis</name>
    <dbReference type="NCBI Taxonomy" id="1619313"/>
    <lineage>
        <taxon>Bacteria</taxon>
        <taxon>Pseudomonadati</taxon>
        <taxon>Pseudomonadota</taxon>
        <taxon>Gammaproteobacteria</taxon>
        <taxon>Enterobacterales</taxon>
        <taxon>Erwiniaceae</taxon>
        <taxon>Duffyella</taxon>
    </lineage>
</organism>
<dbReference type="RefSeq" id="WP_067433584.1">
    <property type="nucleotide sequence ID" value="NZ_CP072598.1"/>
</dbReference>
<feature type="signal peptide" evidence="1">
    <location>
        <begin position="1"/>
        <end position="21"/>
    </location>
</feature>
<dbReference type="GeneID" id="84612080"/>
<dbReference type="Proteomes" id="UP000059419">
    <property type="component" value="Chromosome 1"/>
</dbReference>
<dbReference type="AlphaFoldDB" id="A0A0U5L751"/>
<keyword evidence="3" id="KW-1185">Reference proteome</keyword>